<gene>
    <name evidence="2" type="ORF">CWI73_10515</name>
</gene>
<dbReference type="RefSeq" id="WP_126752733.1">
    <property type="nucleotide sequence ID" value="NZ_JBHUMT010000016.1"/>
</dbReference>
<evidence type="ECO:0000256" key="1">
    <source>
        <dbReference type="SAM" id="SignalP"/>
    </source>
</evidence>
<dbReference type="Proteomes" id="UP000288361">
    <property type="component" value="Unassembled WGS sequence"/>
</dbReference>
<dbReference type="PROSITE" id="PS51257">
    <property type="entry name" value="PROKAR_LIPOPROTEIN"/>
    <property type="match status" value="1"/>
</dbReference>
<dbReference type="AlphaFoldDB" id="A0A432YMY0"/>
<evidence type="ECO:0000313" key="3">
    <source>
        <dbReference type="Proteomes" id="UP000288361"/>
    </source>
</evidence>
<accession>A0A432YMY0</accession>
<sequence>MFKRVLPVVAGAIMLSACSGGTPACSDSETVDLVLEISNDELVAQFGTEFASLIDMSLDAIRTQGHDEKLDTYQCAADLIMSGPGGESNVPVEYTVESTDDDDEFYVTVYGL</sequence>
<protein>
    <submittedName>
        <fullName evidence="2">Uncharacterized protein</fullName>
    </submittedName>
</protein>
<dbReference type="EMBL" id="PIQA01000012">
    <property type="protein sequence ID" value="RUO62347.1"/>
    <property type="molecule type" value="Genomic_DNA"/>
</dbReference>
<evidence type="ECO:0000313" key="2">
    <source>
        <dbReference type="EMBL" id="RUO62347.1"/>
    </source>
</evidence>
<name>A0A432YMY0_9GAMM</name>
<organism evidence="2 3">
    <name type="scientific">Idiomarina piscisalsi</name>
    <dbReference type="NCBI Taxonomy" id="1096243"/>
    <lineage>
        <taxon>Bacteria</taxon>
        <taxon>Pseudomonadati</taxon>
        <taxon>Pseudomonadota</taxon>
        <taxon>Gammaproteobacteria</taxon>
        <taxon>Alteromonadales</taxon>
        <taxon>Idiomarinaceae</taxon>
        <taxon>Idiomarina</taxon>
    </lineage>
</organism>
<proteinExistence type="predicted"/>
<reference evidence="2 3" key="1">
    <citation type="journal article" date="2011" name="Front. Microbiol.">
        <title>Genomic signatures of strain selection and enhancement in Bacillus atrophaeus var. globigii, a historical biowarfare simulant.</title>
        <authorList>
            <person name="Gibbons H.S."/>
            <person name="Broomall S.M."/>
            <person name="McNew L.A."/>
            <person name="Daligault H."/>
            <person name="Chapman C."/>
            <person name="Bruce D."/>
            <person name="Karavis M."/>
            <person name="Krepps M."/>
            <person name="McGregor P.A."/>
            <person name="Hong C."/>
            <person name="Park K.H."/>
            <person name="Akmal A."/>
            <person name="Feldman A."/>
            <person name="Lin J.S."/>
            <person name="Chang W.E."/>
            <person name="Higgs B.W."/>
            <person name="Demirev P."/>
            <person name="Lindquist J."/>
            <person name="Liem A."/>
            <person name="Fochler E."/>
            <person name="Read T.D."/>
            <person name="Tapia R."/>
            <person name="Johnson S."/>
            <person name="Bishop-Lilly K.A."/>
            <person name="Detter C."/>
            <person name="Han C."/>
            <person name="Sozhamannan S."/>
            <person name="Rosenzweig C.N."/>
            <person name="Skowronski E.W."/>
        </authorList>
    </citation>
    <scope>NUCLEOTIDE SEQUENCE [LARGE SCALE GENOMIC DNA]</scope>
    <source>
        <strain evidence="2 3">TPS4-2</strain>
    </source>
</reference>
<feature type="signal peptide" evidence="1">
    <location>
        <begin position="1"/>
        <end position="24"/>
    </location>
</feature>
<feature type="chain" id="PRO_5019252105" evidence="1">
    <location>
        <begin position="25"/>
        <end position="112"/>
    </location>
</feature>
<keyword evidence="1" id="KW-0732">Signal</keyword>
<comment type="caution">
    <text evidence="2">The sequence shown here is derived from an EMBL/GenBank/DDBJ whole genome shotgun (WGS) entry which is preliminary data.</text>
</comment>